<dbReference type="AlphaFoldDB" id="A0A167EK10"/>
<evidence type="ECO:0000313" key="18">
    <source>
        <dbReference type="Proteomes" id="UP000189580"/>
    </source>
</evidence>
<dbReference type="InterPro" id="IPR009050">
    <property type="entry name" value="Globin-like_sf"/>
</dbReference>
<dbReference type="CDD" id="cd06184">
    <property type="entry name" value="flavohem_like_fad_nad_binding"/>
    <property type="match status" value="1"/>
</dbReference>
<dbReference type="GO" id="GO:0071218">
    <property type="term" value="P:cellular response to misfolded protein"/>
    <property type="evidence" value="ECO:0007669"/>
    <property type="project" value="EnsemblFungi"/>
</dbReference>
<keyword evidence="6" id="KW-0349">Heme</keyword>
<dbReference type="InterPro" id="IPR001433">
    <property type="entry name" value="OxRdtase_FAD/NAD-bd"/>
</dbReference>
<dbReference type="RefSeq" id="XP_018736643.1">
    <property type="nucleotide sequence ID" value="XM_018882247.1"/>
</dbReference>
<keyword evidence="18" id="KW-1185">Reference proteome</keyword>
<dbReference type="FunFam" id="1.10.490.10:FF:000003">
    <property type="entry name" value="Flavohemoprotein"/>
    <property type="match status" value="1"/>
</dbReference>
<dbReference type="Gene3D" id="2.40.30.10">
    <property type="entry name" value="Translation factors"/>
    <property type="match status" value="1"/>
</dbReference>
<keyword evidence="8" id="KW-0479">Metal-binding</keyword>
<sequence>MSKGLTSQQVEHIKAGVPLMEQAGDAFLSEFYAKMISENPALLNVFNKTHQRTLDQPRALTRAVVAYAKNIDNLGVLSPVVERIVQKHCSLNVKAEHYPIVGKYLLDAISVKFGPDVATPAFLDAWAAAYGQLAELLIGAEKGVYEANRDKVGGWEGYRQFKVSEKVDETENVSSFKLVPVDGKKTIVPLPGQYLGFSFNIPALDEHTFCRQYSISDYVEPLADGAEGYRISVKKIPGGAISNNWHEHIKVGDTVDVSPPCGEFVLKNHSKPVLLVTAGIGVTPAISLSKHALASGQKVGLIQCDHKQDTVPFNEYFSSVAKENPDNFQYKRYLSGEGKRLDKNEFLNILETPNLKNADIYVIGPKDFMRDVRGWIHSSQKDGDHAVYYDFFGPAQWDE</sequence>
<dbReference type="Gene3D" id="1.10.490.10">
    <property type="entry name" value="Globins"/>
    <property type="match status" value="1"/>
</dbReference>
<comment type="cofactor">
    <cofactor evidence="2">
        <name>FAD</name>
        <dbReference type="ChEBI" id="CHEBI:57692"/>
    </cofactor>
</comment>
<dbReference type="GO" id="GO:0071500">
    <property type="term" value="P:cellular response to nitrosative stress"/>
    <property type="evidence" value="ECO:0007669"/>
    <property type="project" value="TreeGrafter"/>
</dbReference>
<dbReference type="PROSITE" id="PS51384">
    <property type="entry name" value="FAD_FR"/>
    <property type="match status" value="1"/>
</dbReference>
<keyword evidence="11" id="KW-0408">Iron</keyword>
<dbReference type="Pfam" id="PF00970">
    <property type="entry name" value="FAD_binding_6"/>
    <property type="match status" value="1"/>
</dbReference>
<dbReference type="KEGG" id="slb:AWJ20_5125"/>
<dbReference type="PANTHER" id="PTHR43396">
    <property type="entry name" value="FLAVOHEMOPROTEIN"/>
    <property type="match status" value="1"/>
</dbReference>
<evidence type="ECO:0000259" key="15">
    <source>
        <dbReference type="PROSITE" id="PS01033"/>
    </source>
</evidence>
<evidence type="ECO:0000256" key="12">
    <source>
        <dbReference type="ARBA" id="ARBA00023027"/>
    </source>
</evidence>
<dbReference type="InterPro" id="IPR000971">
    <property type="entry name" value="Globin"/>
</dbReference>
<dbReference type="GO" id="GO:0016966">
    <property type="term" value="F:nitric oxide reductase activity"/>
    <property type="evidence" value="ECO:0007669"/>
    <property type="project" value="EnsemblFungi"/>
</dbReference>
<dbReference type="InterPro" id="IPR039261">
    <property type="entry name" value="FNR_nucleotide-bd"/>
</dbReference>
<evidence type="ECO:0000256" key="2">
    <source>
        <dbReference type="ARBA" id="ARBA00001974"/>
    </source>
</evidence>
<dbReference type="GO" id="GO:0046872">
    <property type="term" value="F:metal ion binding"/>
    <property type="evidence" value="ECO:0007669"/>
    <property type="project" value="UniProtKB-KW"/>
</dbReference>
<dbReference type="GeneID" id="30037333"/>
<gene>
    <name evidence="17" type="primary">YHB1</name>
    <name evidence="17" type="ORF">AWJ20_5125</name>
</gene>
<organism evidence="17 18">
    <name type="scientific">Sugiyamaella lignohabitans</name>
    <dbReference type="NCBI Taxonomy" id="796027"/>
    <lineage>
        <taxon>Eukaryota</taxon>
        <taxon>Fungi</taxon>
        <taxon>Dikarya</taxon>
        <taxon>Ascomycota</taxon>
        <taxon>Saccharomycotina</taxon>
        <taxon>Dipodascomycetes</taxon>
        <taxon>Dipodascales</taxon>
        <taxon>Trichomonascaceae</taxon>
        <taxon>Sugiyamaella</taxon>
    </lineage>
</organism>
<evidence type="ECO:0000256" key="1">
    <source>
        <dbReference type="ARBA" id="ARBA00001970"/>
    </source>
</evidence>
<dbReference type="SUPFAM" id="SSF63380">
    <property type="entry name" value="Riboflavin synthase domain-like"/>
    <property type="match status" value="1"/>
</dbReference>
<evidence type="ECO:0000256" key="9">
    <source>
        <dbReference type="ARBA" id="ARBA00022827"/>
    </source>
</evidence>
<dbReference type="PRINTS" id="PR00409">
    <property type="entry name" value="PHDIOXRDTASE"/>
</dbReference>
<evidence type="ECO:0000256" key="5">
    <source>
        <dbReference type="ARBA" id="ARBA00022575"/>
    </source>
</evidence>
<dbReference type="EMBL" id="CP014502">
    <property type="protein sequence ID" value="ANB14166.1"/>
    <property type="molecule type" value="Genomic_DNA"/>
</dbReference>
<dbReference type="GO" id="GO:0009636">
    <property type="term" value="P:response to toxic substance"/>
    <property type="evidence" value="ECO:0007669"/>
    <property type="project" value="UniProtKB-KW"/>
</dbReference>
<evidence type="ECO:0000256" key="13">
    <source>
        <dbReference type="ARBA" id="ARBA00048649"/>
    </source>
</evidence>
<dbReference type="InterPro" id="IPR008333">
    <property type="entry name" value="Cbr1-like_FAD-bd_dom"/>
</dbReference>
<comment type="cofactor">
    <cofactor evidence="1">
        <name>heme b</name>
        <dbReference type="ChEBI" id="CHEBI:60344"/>
    </cofactor>
</comment>
<dbReference type="GO" id="GO:0046210">
    <property type="term" value="P:nitric oxide catabolic process"/>
    <property type="evidence" value="ECO:0007669"/>
    <property type="project" value="TreeGrafter"/>
</dbReference>
<proteinExistence type="inferred from homology"/>
<dbReference type="Proteomes" id="UP000189580">
    <property type="component" value="Chromosome d"/>
</dbReference>
<dbReference type="EC" id="1.14.12.17" evidence="4"/>
<comment type="similarity">
    <text evidence="3">In the C-terminal section; belongs to the flavoprotein pyridine nucleotide cytochrome reductase family.</text>
</comment>
<dbReference type="GO" id="GO:0071949">
    <property type="term" value="F:FAD binding"/>
    <property type="evidence" value="ECO:0007669"/>
    <property type="project" value="TreeGrafter"/>
</dbReference>
<name>A0A167EK10_9ASCO</name>
<evidence type="ECO:0000256" key="8">
    <source>
        <dbReference type="ARBA" id="ARBA00022723"/>
    </source>
</evidence>
<reference evidence="17 18" key="1">
    <citation type="submission" date="2016-02" db="EMBL/GenBank/DDBJ databases">
        <title>Complete genome sequence and transcriptome regulation of the pentose utilising yeast Sugiyamaella lignohabitans.</title>
        <authorList>
            <person name="Bellasio M."/>
            <person name="Peymann A."/>
            <person name="Valli M."/>
            <person name="Sipitzky M."/>
            <person name="Graf A."/>
            <person name="Sauer M."/>
            <person name="Marx H."/>
            <person name="Mattanovich D."/>
        </authorList>
    </citation>
    <scope>NUCLEOTIDE SEQUENCE [LARGE SCALE GENOMIC DNA]</scope>
    <source>
        <strain evidence="17 18">CBS 10342</strain>
    </source>
</reference>
<evidence type="ECO:0000256" key="6">
    <source>
        <dbReference type="ARBA" id="ARBA00022617"/>
    </source>
</evidence>
<keyword evidence="5" id="KW-0216">Detoxification</keyword>
<evidence type="ECO:0000256" key="4">
    <source>
        <dbReference type="ARBA" id="ARBA00012229"/>
    </source>
</evidence>
<dbReference type="GO" id="GO:1902170">
    <property type="term" value="P:cellular response to reactive nitrogen species"/>
    <property type="evidence" value="ECO:0007669"/>
    <property type="project" value="EnsemblFungi"/>
</dbReference>
<comment type="catalytic activity">
    <reaction evidence="13">
        <text>2 nitric oxide + NADH + 2 O2 = 2 nitrate + NAD(+) + H(+)</text>
        <dbReference type="Rhea" id="RHEA:19469"/>
        <dbReference type="ChEBI" id="CHEBI:15378"/>
        <dbReference type="ChEBI" id="CHEBI:15379"/>
        <dbReference type="ChEBI" id="CHEBI:16480"/>
        <dbReference type="ChEBI" id="CHEBI:17632"/>
        <dbReference type="ChEBI" id="CHEBI:57540"/>
        <dbReference type="ChEBI" id="CHEBI:57945"/>
        <dbReference type="EC" id="1.14.12.17"/>
    </reaction>
</comment>
<keyword evidence="9" id="KW-0274">FAD</keyword>
<feature type="domain" description="Globin" evidence="15">
    <location>
        <begin position="4"/>
        <end position="142"/>
    </location>
</feature>
<keyword evidence="7" id="KW-0285">Flavoprotein</keyword>
<dbReference type="OrthoDB" id="436496at2759"/>
<dbReference type="InterPro" id="IPR017927">
    <property type="entry name" value="FAD-bd_FR_type"/>
</dbReference>
<keyword evidence="10" id="KW-0521">NADP</keyword>
<evidence type="ECO:0000313" key="17">
    <source>
        <dbReference type="EMBL" id="ANB14166.1"/>
    </source>
</evidence>
<accession>A0A167EK10</accession>
<evidence type="ECO:0000256" key="7">
    <source>
        <dbReference type="ARBA" id="ARBA00022630"/>
    </source>
</evidence>
<dbReference type="InterPro" id="IPR012292">
    <property type="entry name" value="Globin/Proto"/>
</dbReference>
<dbReference type="GO" id="GO:0034599">
    <property type="term" value="P:cellular response to oxidative stress"/>
    <property type="evidence" value="ECO:0007669"/>
    <property type="project" value="EnsemblFungi"/>
</dbReference>
<dbReference type="SUPFAM" id="SSF46458">
    <property type="entry name" value="Globin-like"/>
    <property type="match status" value="1"/>
</dbReference>
<protein>
    <recommendedName>
        <fullName evidence="4">nitric oxide dioxygenase</fullName>
        <ecNumber evidence="4">1.14.12.17</ecNumber>
    </recommendedName>
</protein>
<dbReference type="SUPFAM" id="SSF52343">
    <property type="entry name" value="Ferredoxin reductase-like, C-terminal NADP-linked domain"/>
    <property type="match status" value="1"/>
</dbReference>
<dbReference type="Pfam" id="PF00175">
    <property type="entry name" value="NAD_binding_1"/>
    <property type="match status" value="1"/>
</dbReference>
<dbReference type="PROSITE" id="PS01033">
    <property type="entry name" value="GLOBIN"/>
    <property type="match status" value="1"/>
</dbReference>
<evidence type="ECO:0000256" key="11">
    <source>
        <dbReference type="ARBA" id="ARBA00023004"/>
    </source>
</evidence>
<keyword evidence="12" id="KW-0520">NAD</keyword>
<evidence type="ECO:0000256" key="14">
    <source>
        <dbReference type="ARBA" id="ARBA00049433"/>
    </source>
</evidence>
<dbReference type="PANTHER" id="PTHR43396:SF3">
    <property type="entry name" value="FLAVOHEMOPROTEIN"/>
    <property type="match status" value="1"/>
</dbReference>
<evidence type="ECO:0000256" key="3">
    <source>
        <dbReference type="ARBA" id="ARBA00006401"/>
    </source>
</evidence>
<dbReference type="GO" id="GO:0019825">
    <property type="term" value="F:oxygen binding"/>
    <property type="evidence" value="ECO:0007669"/>
    <property type="project" value="InterPro"/>
</dbReference>
<dbReference type="Gene3D" id="3.40.50.80">
    <property type="entry name" value="Nucleotide-binding domain of ferredoxin-NADP reductase (FNR) module"/>
    <property type="match status" value="1"/>
</dbReference>
<dbReference type="InterPro" id="IPR017938">
    <property type="entry name" value="Riboflavin_synthase-like_b-brl"/>
</dbReference>
<comment type="catalytic activity">
    <reaction evidence="14">
        <text>2 nitric oxide + NADPH + 2 O2 = 2 nitrate + NADP(+) + H(+)</text>
        <dbReference type="Rhea" id="RHEA:19465"/>
        <dbReference type="ChEBI" id="CHEBI:15378"/>
        <dbReference type="ChEBI" id="CHEBI:15379"/>
        <dbReference type="ChEBI" id="CHEBI:16480"/>
        <dbReference type="ChEBI" id="CHEBI:17632"/>
        <dbReference type="ChEBI" id="CHEBI:57783"/>
        <dbReference type="ChEBI" id="CHEBI:58349"/>
        <dbReference type="EC" id="1.14.12.17"/>
    </reaction>
</comment>
<evidence type="ECO:0000256" key="10">
    <source>
        <dbReference type="ARBA" id="ARBA00022857"/>
    </source>
</evidence>
<dbReference type="GO" id="GO:0005759">
    <property type="term" value="C:mitochondrial matrix"/>
    <property type="evidence" value="ECO:0007669"/>
    <property type="project" value="EnsemblFungi"/>
</dbReference>
<dbReference type="Pfam" id="PF00042">
    <property type="entry name" value="Globin"/>
    <property type="match status" value="1"/>
</dbReference>
<dbReference type="CDD" id="cd08922">
    <property type="entry name" value="FHb-globin"/>
    <property type="match status" value="1"/>
</dbReference>
<dbReference type="GO" id="GO:0020037">
    <property type="term" value="F:heme binding"/>
    <property type="evidence" value="ECO:0007669"/>
    <property type="project" value="InterPro"/>
</dbReference>
<evidence type="ECO:0000259" key="16">
    <source>
        <dbReference type="PROSITE" id="PS51384"/>
    </source>
</evidence>
<feature type="domain" description="FAD-binding FR-type" evidence="16">
    <location>
        <begin position="156"/>
        <end position="267"/>
    </location>
</feature>
<dbReference type="GO" id="GO:0005829">
    <property type="term" value="C:cytosol"/>
    <property type="evidence" value="ECO:0007669"/>
    <property type="project" value="EnsemblFungi"/>
</dbReference>
<dbReference type="GO" id="GO:0008941">
    <property type="term" value="F:nitric oxide dioxygenase NAD(P)H activity"/>
    <property type="evidence" value="ECO:0007669"/>
    <property type="project" value="UniProtKB-EC"/>
</dbReference>